<accession>A0ABY3SLB0</accession>
<gene>
    <name evidence="2" type="ORF">L0M14_00985</name>
</gene>
<evidence type="ECO:0008006" key="4">
    <source>
        <dbReference type="Google" id="ProtNLM"/>
    </source>
</evidence>
<keyword evidence="1" id="KW-0812">Transmembrane</keyword>
<organism evidence="2 3">
    <name type="scientific">Paenibacillus hexagrammi</name>
    <dbReference type="NCBI Taxonomy" id="2908839"/>
    <lineage>
        <taxon>Bacteria</taxon>
        <taxon>Bacillati</taxon>
        <taxon>Bacillota</taxon>
        <taxon>Bacilli</taxon>
        <taxon>Bacillales</taxon>
        <taxon>Paenibacillaceae</taxon>
        <taxon>Paenibacillus</taxon>
    </lineage>
</organism>
<proteinExistence type="predicted"/>
<sequence>MRSFIQLLMAFLTYYSMIVVTFTLFQIPVTRSYYLADGRIVQDRLYGLKILLMSFSVGFIFFYTKLILHSPLFLIITVISFMTFIILIRNYPILYALIVAGTGYLLSGTVDMAVLLTGSMLHITSDELMNMNLVHYATAHMIVAIILLALAYVVRITGFRFSFINSRFRGRTAFKGYYFIWMIFFICTLVSLQVAWFGLNLNLSKLYIVIFIGMFVFMLAALIYAYVRNREHVKARYSIAEDVSPEIAGQIRKILEMKEEGKDDRT</sequence>
<evidence type="ECO:0000313" key="3">
    <source>
        <dbReference type="Proteomes" id="UP001649230"/>
    </source>
</evidence>
<dbReference type="Proteomes" id="UP001649230">
    <property type="component" value="Chromosome"/>
</dbReference>
<dbReference type="RefSeq" id="WP_235120262.1">
    <property type="nucleotide sequence ID" value="NZ_CP090978.1"/>
</dbReference>
<feature type="transmembrane region" description="Helical" evidence="1">
    <location>
        <begin position="46"/>
        <end position="64"/>
    </location>
</feature>
<evidence type="ECO:0000313" key="2">
    <source>
        <dbReference type="EMBL" id="UJF33871.1"/>
    </source>
</evidence>
<feature type="transmembrane region" description="Helical" evidence="1">
    <location>
        <begin position="133"/>
        <end position="155"/>
    </location>
</feature>
<keyword evidence="1" id="KW-0472">Membrane</keyword>
<keyword evidence="3" id="KW-1185">Reference proteome</keyword>
<keyword evidence="1" id="KW-1133">Transmembrane helix</keyword>
<feature type="transmembrane region" description="Helical" evidence="1">
    <location>
        <begin position="95"/>
        <end position="121"/>
    </location>
</feature>
<feature type="transmembrane region" description="Helical" evidence="1">
    <location>
        <begin position="70"/>
        <end position="88"/>
    </location>
</feature>
<feature type="transmembrane region" description="Helical" evidence="1">
    <location>
        <begin position="6"/>
        <end position="25"/>
    </location>
</feature>
<reference evidence="2 3" key="1">
    <citation type="journal article" date="2024" name="Int. J. Syst. Evol. Microbiol.">
        <title>Paenibacillus hexagrammi sp. nov., a novel bacterium isolated from the gut content of Hexagrammos agrammus.</title>
        <authorList>
            <person name="Jung H.K."/>
            <person name="Kim D.G."/>
            <person name="Zin H."/>
            <person name="Park J."/>
            <person name="Jung H."/>
            <person name="Kim Y.O."/>
            <person name="Kong H.J."/>
            <person name="Kim J.W."/>
            <person name="Kim Y.S."/>
        </authorList>
    </citation>
    <scope>NUCLEOTIDE SEQUENCE [LARGE SCALE GENOMIC DNA]</scope>
    <source>
        <strain evidence="2 3">YPD9-1</strain>
    </source>
</reference>
<dbReference type="EMBL" id="CP090978">
    <property type="protein sequence ID" value="UJF33871.1"/>
    <property type="molecule type" value="Genomic_DNA"/>
</dbReference>
<protein>
    <recommendedName>
        <fullName evidence="4">DUF998 domain-containing protein</fullName>
    </recommendedName>
</protein>
<evidence type="ECO:0000256" key="1">
    <source>
        <dbReference type="SAM" id="Phobius"/>
    </source>
</evidence>
<feature type="transmembrane region" description="Helical" evidence="1">
    <location>
        <begin position="176"/>
        <end position="199"/>
    </location>
</feature>
<feature type="transmembrane region" description="Helical" evidence="1">
    <location>
        <begin position="205"/>
        <end position="227"/>
    </location>
</feature>
<name>A0ABY3SLB0_9BACL</name>